<dbReference type="SUPFAM" id="SSF103473">
    <property type="entry name" value="MFS general substrate transporter"/>
    <property type="match status" value="1"/>
</dbReference>
<name>A0A1V9XNJ0_9ACAR</name>
<evidence type="ECO:0000313" key="7">
    <source>
        <dbReference type="EMBL" id="OQR75036.1"/>
    </source>
</evidence>
<dbReference type="PROSITE" id="PS00217">
    <property type="entry name" value="SUGAR_TRANSPORT_2"/>
    <property type="match status" value="1"/>
</dbReference>
<evidence type="ECO:0000256" key="5">
    <source>
        <dbReference type="SAM" id="Phobius"/>
    </source>
</evidence>
<keyword evidence="4 5" id="KW-0472">Membrane</keyword>
<evidence type="ECO:0000256" key="2">
    <source>
        <dbReference type="ARBA" id="ARBA00022692"/>
    </source>
</evidence>
<dbReference type="InterPro" id="IPR020846">
    <property type="entry name" value="MFS_dom"/>
</dbReference>
<dbReference type="GO" id="GO:0015149">
    <property type="term" value="F:hexose transmembrane transporter activity"/>
    <property type="evidence" value="ECO:0007669"/>
    <property type="project" value="TreeGrafter"/>
</dbReference>
<dbReference type="Gene3D" id="1.20.1250.20">
    <property type="entry name" value="MFS general substrate transporter like domains"/>
    <property type="match status" value="1"/>
</dbReference>
<keyword evidence="8" id="KW-1185">Reference proteome</keyword>
<accession>A0A1V9XNJ0</accession>
<dbReference type="STRING" id="418985.A0A1V9XNJ0"/>
<dbReference type="InParanoid" id="A0A1V9XNJ0"/>
<dbReference type="EMBL" id="MNPL01006991">
    <property type="protein sequence ID" value="OQR75036.1"/>
    <property type="molecule type" value="Genomic_DNA"/>
</dbReference>
<dbReference type="AlphaFoldDB" id="A0A1V9XNJ0"/>
<dbReference type="InterPro" id="IPR045263">
    <property type="entry name" value="GLUT"/>
</dbReference>
<dbReference type="OrthoDB" id="4540492at2759"/>
<gene>
    <name evidence="7" type="ORF">BIW11_00848</name>
</gene>
<sequence>MLANNVLGITGGLLMGLAKPCGSFELLIFGRLVIGFNCGLNTALVPMYLLEISPLQLRGGLGTVSQLGVTVGMLLSQILGLPVILGTKEGWPYLFGE</sequence>
<dbReference type="InterPro" id="IPR005829">
    <property type="entry name" value="Sugar_transporter_CS"/>
</dbReference>
<dbReference type="PANTHER" id="PTHR23503">
    <property type="entry name" value="SOLUTE CARRIER FAMILY 2"/>
    <property type="match status" value="1"/>
</dbReference>
<evidence type="ECO:0000256" key="1">
    <source>
        <dbReference type="ARBA" id="ARBA00004141"/>
    </source>
</evidence>
<dbReference type="PANTHER" id="PTHR23503:SF128">
    <property type="entry name" value="GLUCOSE TRANSPORTER TYPE 1"/>
    <property type="match status" value="1"/>
</dbReference>
<dbReference type="Pfam" id="PF00083">
    <property type="entry name" value="Sugar_tr"/>
    <property type="match status" value="1"/>
</dbReference>
<keyword evidence="3 5" id="KW-1133">Transmembrane helix</keyword>
<feature type="transmembrane region" description="Helical" evidence="5">
    <location>
        <begin position="28"/>
        <end position="49"/>
    </location>
</feature>
<reference evidence="7 8" key="1">
    <citation type="journal article" date="2017" name="Gigascience">
        <title>Draft genome of the honey bee ectoparasitic mite, Tropilaelaps mercedesae, is shaped by the parasitic life history.</title>
        <authorList>
            <person name="Dong X."/>
            <person name="Armstrong S.D."/>
            <person name="Xia D."/>
            <person name="Makepeace B.L."/>
            <person name="Darby A.C."/>
            <person name="Kadowaki T."/>
        </authorList>
    </citation>
    <scope>NUCLEOTIDE SEQUENCE [LARGE SCALE GENOMIC DNA]</scope>
    <source>
        <strain evidence="7">Wuxi-XJTLU</strain>
    </source>
</reference>
<dbReference type="InterPro" id="IPR005828">
    <property type="entry name" value="MFS_sugar_transport-like"/>
</dbReference>
<evidence type="ECO:0000259" key="6">
    <source>
        <dbReference type="PROSITE" id="PS50850"/>
    </source>
</evidence>
<feature type="transmembrane region" description="Helical" evidence="5">
    <location>
        <begin position="61"/>
        <end position="85"/>
    </location>
</feature>
<dbReference type="InterPro" id="IPR036259">
    <property type="entry name" value="MFS_trans_sf"/>
</dbReference>
<feature type="domain" description="Major facilitator superfamily (MFS) profile" evidence="6">
    <location>
        <begin position="1"/>
        <end position="97"/>
    </location>
</feature>
<proteinExistence type="predicted"/>
<dbReference type="Proteomes" id="UP000192247">
    <property type="component" value="Unassembled WGS sequence"/>
</dbReference>
<organism evidence="7 8">
    <name type="scientific">Tropilaelaps mercedesae</name>
    <dbReference type="NCBI Taxonomy" id="418985"/>
    <lineage>
        <taxon>Eukaryota</taxon>
        <taxon>Metazoa</taxon>
        <taxon>Ecdysozoa</taxon>
        <taxon>Arthropoda</taxon>
        <taxon>Chelicerata</taxon>
        <taxon>Arachnida</taxon>
        <taxon>Acari</taxon>
        <taxon>Parasitiformes</taxon>
        <taxon>Mesostigmata</taxon>
        <taxon>Gamasina</taxon>
        <taxon>Dermanyssoidea</taxon>
        <taxon>Laelapidae</taxon>
        <taxon>Tropilaelaps</taxon>
    </lineage>
</organism>
<protein>
    <submittedName>
        <fullName evidence="7">Solute carrier family 2</fullName>
    </submittedName>
</protein>
<dbReference type="PROSITE" id="PS50850">
    <property type="entry name" value="MFS"/>
    <property type="match status" value="1"/>
</dbReference>
<comment type="caution">
    <text evidence="7">The sequence shown here is derived from an EMBL/GenBank/DDBJ whole genome shotgun (WGS) entry which is preliminary data.</text>
</comment>
<keyword evidence="2 5" id="KW-0812">Transmembrane</keyword>
<dbReference type="GO" id="GO:0016020">
    <property type="term" value="C:membrane"/>
    <property type="evidence" value="ECO:0007669"/>
    <property type="project" value="UniProtKB-SubCell"/>
</dbReference>
<evidence type="ECO:0000313" key="8">
    <source>
        <dbReference type="Proteomes" id="UP000192247"/>
    </source>
</evidence>
<comment type="subcellular location">
    <subcellularLocation>
        <location evidence="1">Membrane</location>
        <topology evidence="1">Multi-pass membrane protein</topology>
    </subcellularLocation>
</comment>
<evidence type="ECO:0000256" key="3">
    <source>
        <dbReference type="ARBA" id="ARBA00022989"/>
    </source>
</evidence>
<evidence type="ECO:0000256" key="4">
    <source>
        <dbReference type="ARBA" id="ARBA00023136"/>
    </source>
</evidence>